<keyword evidence="1" id="KW-0805">Transcription regulation</keyword>
<feature type="domain" description="HTH araC/xylS-type" evidence="5">
    <location>
        <begin position="204"/>
        <end position="290"/>
    </location>
</feature>
<dbReference type="PROSITE" id="PS01124">
    <property type="entry name" value="HTH_ARAC_FAMILY_2"/>
    <property type="match status" value="1"/>
</dbReference>
<evidence type="ECO:0000256" key="1">
    <source>
        <dbReference type="ARBA" id="ARBA00023015"/>
    </source>
</evidence>
<dbReference type="AlphaFoldDB" id="Q9RPT6"/>
<evidence type="ECO:0000256" key="4">
    <source>
        <dbReference type="SAM" id="MobiDB-lite"/>
    </source>
</evidence>
<evidence type="ECO:0000313" key="6">
    <source>
        <dbReference type="EMBL" id="AAD46516.1"/>
    </source>
</evidence>
<feature type="region of interest" description="Disordered" evidence="4">
    <location>
        <begin position="294"/>
        <end position="327"/>
    </location>
</feature>
<dbReference type="Gene3D" id="1.10.10.60">
    <property type="entry name" value="Homeodomain-like"/>
    <property type="match status" value="1"/>
</dbReference>
<evidence type="ECO:0000256" key="2">
    <source>
        <dbReference type="ARBA" id="ARBA00023125"/>
    </source>
</evidence>
<dbReference type="EMBL" id="AF145724">
    <property type="protein sequence ID" value="AAD46516.1"/>
    <property type="molecule type" value="Genomic_DNA"/>
</dbReference>
<organism evidence="6">
    <name type="scientific">Streptomyces albus</name>
    <dbReference type="NCBI Taxonomy" id="1888"/>
    <lineage>
        <taxon>Bacteria</taxon>
        <taxon>Bacillati</taxon>
        <taxon>Actinomycetota</taxon>
        <taxon>Actinomycetes</taxon>
        <taxon>Kitasatosporales</taxon>
        <taxon>Streptomycetaceae</taxon>
        <taxon>Streptomyces</taxon>
    </lineage>
</organism>
<gene>
    <name evidence="6" type="primary">sitR</name>
</gene>
<protein>
    <submittedName>
        <fullName evidence="6">AraC-like transcriptional regulator homolog</fullName>
    </submittedName>
</protein>
<evidence type="ECO:0000256" key="3">
    <source>
        <dbReference type="ARBA" id="ARBA00023163"/>
    </source>
</evidence>
<sequence>MDALTGLIDAQVVRGVLGARIAAADDWGWWSPQGPGAAFHAVTSGAVWVAPEGCEPLQLRAGDVLLLPSGRAHALASDPEALARTSPERSDGYTLTGDGTVRMGRGQAHTHILCAHFAHDPTASASFLAALPETVLLRGRGDGGGLAETVRLVGRELTSPGPGSQVVLARLVDVLLVQALRDWLERDDGGSASPLHALRDPVVSTAMAMIDADPGRAWTTTELARATAVSRATLARRFPATLGETPAAYLTRRRLDLSARRLRDTDDPLEQIAQDVGYTSVYAFSRAFRRQRAYRRAASGPPPAPSRRRTASVLRPRSAARGLSGQR</sequence>
<dbReference type="InterPro" id="IPR018060">
    <property type="entry name" value="HTH_AraC"/>
</dbReference>
<keyword evidence="3" id="KW-0804">Transcription</keyword>
<dbReference type="SUPFAM" id="SSF46689">
    <property type="entry name" value="Homeodomain-like"/>
    <property type="match status" value="2"/>
</dbReference>
<reference evidence="6" key="1">
    <citation type="journal article" date="1999" name="J. Microbiol. Biotechnol.">
        <title>Heterologous Expression of Streptomyces albus Genes Linked to an Integrating Element and Activation of Antibiotic Production.</title>
        <authorList>
            <person name="Kwon H.-J."/>
            <person name="Lee S.-Y."/>
            <person name="Hong S.-K."/>
            <person name="Park U.-M."/>
            <person name="Suh J.-W."/>
        </authorList>
    </citation>
    <scope>NUCLEOTIDE SEQUENCE</scope>
    <source>
        <strain evidence="6">ATCC21838</strain>
    </source>
</reference>
<dbReference type="PANTHER" id="PTHR46796">
    <property type="entry name" value="HTH-TYPE TRANSCRIPTIONAL ACTIVATOR RHAS-RELATED"/>
    <property type="match status" value="1"/>
</dbReference>
<dbReference type="InterPro" id="IPR050204">
    <property type="entry name" value="AraC_XylS_family_regulators"/>
</dbReference>
<name>Q9RPT6_9ACTN</name>
<dbReference type="PANTHER" id="PTHR46796:SF13">
    <property type="entry name" value="HTH-TYPE TRANSCRIPTIONAL ACTIVATOR RHAS"/>
    <property type="match status" value="1"/>
</dbReference>
<dbReference type="GO" id="GO:0003700">
    <property type="term" value="F:DNA-binding transcription factor activity"/>
    <property type="evidence" value="ECO:0007669"/>
    <property type="project" value="InterPro"/>
</dbReference>
<dbReference type="Pfam" id="PF12833">
    <property type="entry name" value="HTH_18"/>
    <property type="match status" value="1"/>
</dbReference>
<keyword evidence="2" id="KW-0238">DNA-binding</keyword>
<dbReference type="GO" id="GO:0043565">
    <property type="term" value="F:sequence-specific DNA binding"/>
    <property type="evidence" value="ECO:0007669"/>
    <property type="project" value="InterPro"/>
</dbReference>
<dbReference type="Pfam" id="PF12852">
    <property type="entry name" value="Cupin_6"/>
    <property type="match status" value="1"/>
</dbReference>
<dbReference type="SMART" id="SM00342">
    <property type="entry name" value="HTH_ARAC"/>
    <property type="match status" value="1"/>
</dbReference>
<proteinExistence type="predicted"/>
<dbReference type="InterPro" id="IPR009057">
    <property type="entry name" value="Homeodomain-like_sf"/>
</dbReference>
<accession>Q9RPT6</accession>
<dbReference type="InterPro" id="IPR032783">
    <property type="entry name" value="AraC_lig"/>
</dbReference>
<evidence type="ECO:0000259" key="5">
    <source>
        <dbReference type="PROSITE" id="PS01124"/>
    </source>
</evidence>